<protein>
    <recommendedName>
        <fullName evidence="4">Coenzyme Q (Ubiquinone) biosynthesis protein Coq4</fullName>
    </recommendedName>
</protein>
<keyword evidence="1" id="KW-1133">Transmembrane helix</keyword>
<feature type="transmembrane region" description="Helical" evidence="1">
    <location>
        <begin position="99"/>
        <end position="120"/>
    </location>
</feature>
<dbReference type="AlphaFoldDB" id="A0A077ENS3"/>
<name>A0A077ENS3_9FLAO</name>
<evidence type="ECO:0000256" key="1">
    <source>
        <dbReference type="SAM" id="Phobius"/>
    </source>
</evidence>
<evidence type="ECO:0000313" key="3">
    <source>
        <dbReference type="Proteomes" id="UP000028933"/>
    </source>
</evidence>
<accession>A0A077ENS3</accession>
<evidence type="ECO:0000313" key="2">
    <source>
        <dbReference type="EMBL" id="AIL47205.1"/>
    </source>
</evidence>
<dbReference type="Pfam" id="PF05019">
    <property type="entry name" value="Coq4"/>
    <property type="match status" value="1"/>
</dbReference>
<keyword evidence="1" id="KW-0472">Membrane</keyword>
<dbReference type="HOGENOM" id="CLU_134979_0_0_10"/>
<dbReference type="GO" id="GO:0006744">
    <property type="term" value="P:ubiquinone biosynthetic process"/>
    <property type="evidence" value="ECO:0007669"/>
    <property type="project" value="InterPro"/>
</dbReference>
<reference evidence="2" key="2">
    <citation type="journal article" date="2015" name="Genome Biol. Evol.">
        <title>Complete Genome Sequence and Transcriptomic Analysis of the Novel Pathogen Elizabethkingia anophelis in Response to Oxidative Stress.</title>
        <authorList>
            <person name="Li Y."/>
            <person name="Liu Y."/>
            <person name="Chew S.C."/>
            <person name="Tay M."/>
            <person name="Salido M.M."/>
            <person name="Teo J."/>
            <person name="Lauro F.M."/>
            <person name="Givskov M."/>
            <person name="Yang L."/>
        </authorList>
    </citation>
    <scope>NUCLEOTIDE SEQUENCE</scope>
    <source>
        <strain evidence="2">NUHP1</strain>
    </source>
</reference>
<dbReference type="eggNOG" id="COG5031">
    <property type="taxonomic scope" value="Bacteria"/>
</dbReference>
<organism evidence="2 3">
    <name type="scientific">Elizabethkingia anophelis NUHP1</name>
    <dbReference type="NCBI Taxonomy" id="1338011"/>
    <lineage>
        <taxon>Bacteria</taxon>
        <taxon>Pseudomonadati</taxon>
        <taxon>Bacteroidota</taxon>
        <taxon>Flavobacteriia</taxon>
        <taxon>Flavobacteriales</taxon>
        <taxon>Weeksellaceae</taxon>
        <taxon>Elizabethkingia</taxon>
    </lineage>
</organism>
<sequence>MKKIRVQFLLFVYHHTQKLYRKYFKKKKRQWQFTEEQLLLFEKDSLGRKLGEFYQQYGFTMIPKMENHDVHHLITDYGTNFEDEIAMQYLLLGNGKLNAHLLAAIFLGTLFLPEYFKMYLHAYQKGKRMKAFFNWDFEGLLWQNFEHLKDFIYQKQTPVFY</sequence>
<keyword evidence="1" id="KW-0812">Transmembrane</keyword>
<evidence type="ECO:0008006" key="4">
    <source>
        <dbReference type="Google" id="ProtNLM"/>
    </source>
</evidence>
<dbReference type="STRING" id="1338011.BD94_3430"/>
<dbReference type="KEGG" id="eao:BD94_3430"/>
<reference evidence="2" key="1">
    <citation type="journal article" date="2013" name="Lancet">
        <title>First case of E anophelis outbreak in an intensive-care unit.</title>
        <authorList>
            <person name="Teo J."/>
            <person name="Tan S.Y."/>
            <person name="Tay M."/>
            <person name="Ding Y."/>
            <person name="Kjelleberg S."/>
            <person name="Givskov M."/>
            <person name="Lin R.T."/>
            <person name="Yang L."/>
        </authorList>
    </citation>
    <scope>NUCLEOTIDE SEQUENCE [LARGE SCALE GENOMIC DNA]</scope>
    <source>
        <strain evidence="2">NUHP1</strain>
    </source>
</reference>
<gene>
    <name evidence="2" type="ORF">BD94_3430</name>
</gene>
<dbReference type="EMBL" id="CP007547">
    <property type="protein sequence ID" value="AIL47205.1"/>
    <property type="molecule type" value="Genomic_DNA"/>
</dbReference>
<dbReference type="Proteomes" id="UP000028933">
    <property type="component" value="Chromosome"/>
</dbReference>
<dbReference type="InterPro" id="IPR007715">
    <property type="entry name" value="Coq4"/>
</dbReference>
<dbReference type="RefSeq" id="WP_024565344.1">
    <property type="nucleotide sequence ID" value="NZ_CP007547.1"/>
</dbReference>
<proteinExistence type="predicted"/>